<name>A0A933LQ75_UNCTE</name>
<evidence type="ECO:0000256" key="1">
    <source>
        <dbReference type="ARBA" id="ARBA00024322"/>
    </source>
</evidence>
<dbReference type="EMBL" id="JACQWF010000069">
    <property type="protein sequence ID" value="MBI4595036.1"/>
    <property type="molecule type" value="Genomic_DNA"/>
</dbReference>
<dbReference type="InterPro" id="IPR036677">
    <property type="entry name" value="EutN_CcmL_sf"/>
</dbReference>
<organism evidence="3 4">
    <name type="scientific">Tectimicrobiota bacterium</name>
    <dbReference type="NCBI Taxonomy" id="2528274"/>
    <lineage>
        <taxon>Bacteria</taxon>
        <taxon>Pseudomonadati</taxon>
        <taxon>Nitrospinota/Tectimicrobiota group</taxon>
        <taxon>Candidatus Tectimicrobiota</taxon>
    </lineage>
</organism>
<dbReference type="PANTHER" id="PTHR36539">
    <property type="entry name" value="ETHANOLAMINE UTILIZATION PROTEIN EUTN"/>
    <property type="match status" value="1"/>
</dbReference>
<dbReference type="AlphaFoldDB" id="A0A933LQ75"/>
<evidence type="ECO:0000256" key="2">
    <source>
        <dbReference type="ARBA" id="ARBA00024446"/>
    </source>
</evidence>
<reference evidence="3" key="1">
    <citation type="submission" date="2020-07" db="EMBL/GenBank/DDBJ databases">
        <title>Huge and variable diversity of episymbiotic CPR bacteria and DPANN archaea in groundwater ecosystems.</title>
        <authorList>
            <person name="He C.Y."/>
            <person name="Keren R."/>
            <person name="Whittaker M."/>
            <person name="Farag I.F."/>
            <person name="Doudna J."/>
            <person name="Cate J.H.D."/>
            <person name="Banfield J.F."/>
        </authorList>
    </citation>
    <scope>NUCLEOTIDE SEQUENCE</scope>
    <source>
        <strain evidence="3">NC_groundwater_1482_Ag_S-0.65um_47_24</strain>
    </source>
</reference>
<dbReference type="SUPFAM" id="SSF159133">
    <property type="entry name" value="EutN/CcmL-like"/>
    <property type="match status" value="1"/>
</dbReference>
<dbReference type="GO" id="GO:0031469">
    <property type="term" value="C:bacterial microcompartment"/>
    <property type="evidence" value="ECO:0007669"/>
    <property type="project" value="UniProtKB-SubCell"/>
</dbReference>
<dbReference type="InterPro" id="IPR004992">
    <property type="entry name" value="EutN_CcmL"/>
</dbReference>
<keyword evidence="2" id="KW-1283">Bacterial microcompartment</keyword>
<dbReference type="PANTHER" id="PTHR36539:SF1">
    <property type="entry name" value="BACTERIAL MICROCOMPARTMENT SHELL VERTEX PROTEIN EUTN"/>
    <property type="match status" value="1"/>
</dbReference>
<dbReference type="Gene3D" id="2.40.50.220">
    <property type="entry name" value="EutN/Ccml"/>
    <property type="match status" value="1"/>
</dbReference>
<dbReference type="Pfam" id="PF03319">
    <property type="entry name" value="EutN_CcmL"/>
    <property type="match status" value="1"/>
</dbReference>
<dbReference type="PROSITE" id="PS51932">
    <property type="entry name" value="BMV"/>
    <property type="match status" value="1"/>
</dbReference>
<accession>A0A933LQ75</accession>
<protein>
    <submittedName>
        <fullName evidence="3">EutN/CcmL family microcompartment protein</fullName>
    </submittedName>
</protein>
<comment type="subcellular location">
    <subcellularLocation>
        <location evidence="1">Bacterial microcompartment</location>
    </subcellularLocation>
</comment>
<gene>
    <name evidence="3" type="ORF">HY730_01505</name>
</gene>
<comment type="caution">
    <text evidence="3">The sequence shown here is derived from an EMBL/GenBank/DDBJ whole genome shotgun (WGS) entry which is preliminary data.</text>
</comment>
<dbReference type="Proteomes" id="UP000772181">
    <property type="component" value="Unassembled WGS sequence"/>
</dbReference>
<proteinExistence type="predicted"/>
<evidence type="ECO:0000313" key="3">
    <source>
        <dbReference type="EMBL" id="MBI4595036.1"/>
    </source>
</evidence>
<evidence type="ECO:0000313" key="4">
    <source>
        <dbReference type="Proteomes" id="UP000772181"/>
    </source>
</evidence>
<sequence length="90" mass="9681">MKIARVVGNVWATHKEQRLTGLRFLIVQPVNQDNEKEGEIIVAVDPLGAGIGQNVLLVQGSMAVQALRNTELPVDAAVVAIVDKLEINQG</sequence>
<dbReference type="CDD" id="cd01614">
    <property type="entry name" value="EutN_CcmL"/>
    <property type="match status" value="1"/>
</dbReference>